<organism evidence="2 3">
    <name type="scientific">Methylobacterium gregans</name>
    <dbReference type="NCBI Taxonomy" id="374424"/>
    <lineage>
        <taxon>Bacteria</taxon>
        <taxon>Pseudomonadati</taxon>
        <taxon>Pseudomonadota</taxon>
        <taxon>Alphaproteobacteria</taxon>
        <taxon>Hyphomicrobiales</taxon>
        <taxon>Methylobacteriaceae</taxon>
        <taxon>Methylobacterium</taxon>
    </lineage>
</organism>
<sequence length="66" mass="6592">MSQRIKPDRPIWPPLPETEVRAVPSSGPAEAARAATLQGGSGPGAAGPQAQRVATATVEAFGSLAG</sequence>
<accession>A0AA37HRZ0</accession>
<feature type="region of interest" description="Disordered" evidence="1">
    <location>
        <begin position="1"/>
        <end position="51"/>
    </location>
</feature>
<protein>
    <submittedName>
        <fullName evidence="2">Uncharacterized protein</fullName>
    </submittedName>
</protein>
<dbReference type="Proteomes" id="UP001055108">
    <property type="component" value="Unassembled WGS sequence"/>
</dbReference>
<dbReference type="EMBL" id="BPQM01000122">
    <property type="protein sequence ID" value="GJD80952.1"/>
    <property type="molecule type" value="Genomic_DNA"/>
</dbReference>
<name>A0AA37HRZ0_9HYPH</name>
<proteinExistence type="predicted"/>
<evidence type="ECO:0000313" key="3">
    <source>
        <dbReference type="Proteomes" id="UP001055108"/>
    </source>
</evidence>
<reference evidence="2" key="1">
    <citation type="journal article" date="2016" name="Front. Microbiol.">
        <title>Genome Sequence of the Piezophilic, Mesophilic Sulfate-Reducing Bacterium Desulfovibrio indicus J2T.</title>
        <authorList>
            <person name="Cao J."/>
            <person name="Maignien L."/>
            <person name="Shao Z."/>
            <person name="Alain K."/>
            <person name="Jebbar M."/>
        </authorList>
    </citation>
    <scope>NUCLEOTIDE SEQUENCE</scope>
    <source>
        <strain evidence="2">NBRC 103626</strain>
    </source>
</reference>
<evidence type="ECO:0000256" key="1">
    <source>
        <dbReference type="SAM" id="MobiDB-lite"/>
    </source>
</evidence>
<evidence type="ECO:0000313" key="2">
    <source>
        <dbReference type="EMBL" id="GJD80952.1"/>
    </source>
</evidence>
<comment type="caution">
    <text evidence="2">The sequence shown here is derived from an EMBL/GenBank/DDBJ whole genome shotgun (WGS) entry which is preliminary data.</text>
</comment>
<reference evidence="2" key="2">
    <citation type="submission" date="2021-08" db="EMBL/GenBank/DDBJ databases">
        <authorList>
            <person name="Tani A."/>
            <person name="Ola A."/>
            <person name="Ogura Y."/>
            <person name="Katsura K."/>
            <person name="Hayashi T."/>
        </authorList>
    </citation>
    <scope>NUCLEOTIDE SEQUENCE</scope>
    <source>
        <strain evidence="2">NBRC 103626</strain>
    </source>
</reference>
<keyword evidence="3" id="KW-1185">Reference proteome</keyword>
<gene>
    <name evidence="2" type="ORF">NBEOAGPD_4197</name>
</gene>
<dbReference type="RefSeq" id="WP_238306003.1">
    <property type="nucleotide sequence ID" value="NZ_BPQM01000122.1"/>
</dbReference>
<dbReference type="AlphaFoldDB" id="A0AA37HRZ0"/>